<dbReference type="RefSeq" id="WP_131284545.1">
    <property type="nucleotide sequence ID" value="NZ_RXLP01000023.1"/>
</dbReference>
<feature type="chain" id="PRO_5039642682" evidence="2">
    <location>
        <begin position="23"/>
        <end position="256"/>
    </location>
</feature>
<sequence length="256" mass="27928">MNNIKKTITTAALITTLLFAAACSPNNSQTTSSASQTSTSESSSISQSAMDPNKIDAPQVGLSDEQWNRSLGTRSDGKDTNSKNAPTRILTRDADSIIIYFSRSGSTELLASKVQALSKADVIELTVSENYSPDYGQTVQRANREREEENNPTLNVDIPDLSQYKTVYLGYPIWGMTLAEPVASFLEQYGKQLDGKTIAPFSTNGSYGLGSSVERIQSILQSQGSQVKITDAYQIQGNRVNEADSSLRQWFNTISK</sequence>
<dbReference type="GO" id="GO:0010181">
    <property type="term" value="F:FMN binding"/>
    <property type="evidence" value="ECO:0007669"/>
    <property type="project" value="InterPro"/>
</dbReference>
<dbReference type="PROSITE" id="PS50902">
    <property type="entry name" value="FLAVODOXIN_LIKE"/>
    <property type="match status" value="1"/>
</dbReference>
<feature type="compositionally biased region" description="Low complexity" evidence="1">
    <location>
        <begin position="27"/>
        <end position="48"/>
    </location>
</feature>
<evidence type="ECO:0000256" key="1">
    <source>
        <dbReference type="SAM" id="MobiDB-lite"/>
    </source>
</evidence>
<dbReference type="OrthoDB" id="9806505at2"/>
<gene>
    <name evidence="4" type="ORF">EJ419_05765</name>
</gene>
<dbReference type="Pfam" id="PF12682">
    <property type="entry name" value="Flavodoxin_4"/>
    <property type="match status" value="1"/>
</dbReference>
<dbReference type="PANTHER" id="PTHR39201:SF1">
    <property type="entry name" value="FLAVODOXIN-LIKE DOMAIN-CONTAINING PROTEIN"/>
    <property type="match status" value="1"/>
</dbReference>
<evidence type="ECO:0000313" key="5">
    <source>
        <dbReference type="Proteomes" id="UP000291289"/>
    </source>
</evidence>
<dbReference type="PANTHER" id="PTHR39201">
    <property type="entry name" value="EXPORTED PROTEIN-RELATED"/>
    <property type="match status" value="1"/>
</dbReference>
<dbReference type="InterPro" id="IPR029039">
    <property type="entry name" value="Flavoprotein-like_sf"/>
</dbReference>
<feature type="region of interest" description="Disordered" evidence="1">
    <location>
        <begin position="27"/>
        <end position="87"/>
    </location>
</feature>
<dbReference type="InterPro" id="IPR008254">
    <property type="entry name" value="Flavodoxin/NO_synth"/>
</dbReference>
<comment type="caution">
    <text evidence="4">The sequence shown here is derived from an EMBL/GenBank/DDBJ whole genome shotgun (WGS) entry which is preliminary data.</text>
</comment>
<evidence type="ECO:0000259" key="3">
    <source>
        <dbReference type="PROSITE" id="PS50902"/>
    </source>
</evidence>
<dbReference type="AlphaFoldDB" id="A0A4R0QP13"/>
<protein>
    <submittedName>
        <fullName evidence="4">Flavodoxin</fullName>
    </submittedName>
</protein>
<dbReference type="EMBL" id="RXLP01000023">
    <property type="protein sequence ID" value="TCD53943.1"/>
    <property type="molecule type" value="Genomic_DNA"/>
</dbReference>
<name>A0A4R0QP13_9BIFI</name>
<feature type="domain" description="Flavodoxin-like" evidence="3">
    <location>
        <begin position="96"/>
        <end position="255"/>
    </location>
</feature>
<accession>A0A4R0QP13</accession>
<keyword evidence="2" id="KW-0732">Signal</keyword>
<dbReference type="Gene3D" id="3.40.50.360">
    <property type="match status" value="1"/>
</dbReference>
<feature type="signal peptide" evidence="2">
    <location>
        <begin position="1"/>
        <end position="22"/>
    </location>
</feature>
<dbReference type="PROSITE" id="PS51257">
    <property type="entry name" value="PROKAR_LIPOPROTEIN"/>
    <property type="match status" value="1"/>
</dbReference>
<reference evidence="4 5" key="1">
    <citation type="submission" date="2018-12" db="EMBL/GenBank/DDBJ databases">
        <title>Alloscrdovia theropitheci sp. nov: a novel taxon from the feces of the bleeding-herat monkey (Theropithecus geleda).</title>
        <authorList>
            <person name="Modesto M."/>
        </authorList>
    </citation>
    <scope>NUCLEOTIDE SEQUENCE [LARGE SCALE GENOMIC DNA]</scope>
    <source>
        <strain evidence="4 5">GLDI4/2</strain>
    </source>
</reference>
<proteinExistence type="predicted"/>
<organism evidence="4 5">
    <name type="scientific">Alloscardovia theropitheci</name>
    <dbReference type="NCBI Taxonomy" id="2496842"/>
    <lineage>
        <taxon>Bacteria</taxon>
        <taxon>Bacillati</taxon>
        <taxon>Actinomycetota</taxon>
        <taxon>Actinomycetes</taxon>
        <taxon>Bifidobacteriales</taxon>
        <taxon>Bifidobacteriaceae</taxon>
        <taxon>Alloscardovia</taxon>
    </lineage>
</organism>
<dbReference type="SUPFAM" id="SSF52218">
    <property type="entry name" value="Flavoproteins"/>
    <property type="match status" value="1"/>
</dbReference>
<dbReference type="Proteomes" id="UP000291289">
    <property type="component" value="Unassembled WGS sequence"/>
</dbReference>
<keyword evidence="5" id="KW-1185">Reference proteome</keyword>
<evidence type="ECO:0000313" key="4">
    <source>
        <dbReference type="EMBL" id="TCD53943.1"/>
    </source>
</evidence>
<evidence type="ECO:0000256" key="2">
    <source>
        <dbReference type="SAM" id="SignalP"/>
    </source>
</evidence>